<accession>A0A8C2MEH6</accession>
<evidence type="ECO:0000256" key="4">
    <source>
        <dbReference type="ARBA" id="ARBA00022679"/>
    </source>
</evidence>
<dbReference type="InterPro" id="IPR008271">
    <property type="entry name" value="Ser/Thr_kinase_AS"/>
</dbReference>
<dbReference type="InterPro" id="IPR011009">
    <property type="entry name" value="Kinase-like_dom_sf"/>
</dbReference>
<evidence type="ECO:0000256" key="5">
    <source>
        <dbReference type="ARBA" id="ARBA00022741"/>
    </source>
</evidence>
<organism evidence="11 12">
    <name type="scientific">Cricetulus griseus</name>
    <name type="common">Chinese hamster</name>
    <name type="synonym">Cricetulus barabensis griseus</name>
    <dbReference type="NCBI Taxonomy" id="10029"/>
    <lineage>
        <taxon>Eukaryota</taxon>
        <taxon>Metazoa</taxon>
        <taxon>Chordata</taxon>
        <taxon>Craniata</taxon>
        <taxon>Vertebrata</taxon>
        <taxon>Euteleostomi</taxon>
        <taxon>Mammalia</taxon>
        <taxon>Eutheria</taxon>
        <taxon>Euarchontoglires</taxon>
        <taxon>Glires</taxon>
        <taxon>Rodentia</taxon>
        <taxon>Myomorpha</taxon>
        <taxon>Muroidea</taxon>
        <taxon>Cricetidae</taxon>
        <taxon>Cricetinae</taxon>
        <taxon>Cricetulus</taxon>
    </lineage>
</organism>
<dbReference type="InterPro" id="IPR016137">
    <property type="entry name" value="RGS"/>
</dbReference>
<dbReference type="GO" id="GO:0002026">
    <property type="term" value="P:regulation of the force of heart contraction"/>
    <property type="evidence" value="ECO:0007669"/>
    <property type="project" value="TreeGrafter"/>
</dbReference>
<keyword evidence="7" id="KW-0067">ATP-binding</keyword>
<keyword evidence="5" id="KW-0547">Nucleotide-binding</keyword>
<dbReference type="PROSITE" id="PS50132">
    <property type="entry name" value="RGS"/>
    <property type="match status" value="1"/>
</dbReference>
<dbReference type="InterPro" id="IPR036305">
    <property type="entry name" value="RGS_sf"/>
</dbReference>
<dbReference type="Ensembl" id="ENSCGRT00001021782.1">
    <property type="protein sequence ID" value="ENSCGRP00001017538.1"/>
    <property type="gene ID" value="ENSCGRG00001017520.1"/>
</dbReference>
<evidence type="ECO:0000259" key="9">
    <source>
        <dbReference type="PROSITE" id="PS50011"/>
    </source>
</evidence>
<reference evidence="11" key="1">
    <citation type="submission" date="2025-08" db="UniProtKB">
        <authorList>
            <consortium name="Ensembl"/>
        </authorList>
    </citation>
    <scope>IDENTIFICATION</scope>
</reference>
<dbReference type="Pfam" id="PF00069">
    <property type="entry name" value="Pkinase"/>
    <property type="match status" value="1"/>
</dbReference>
<evidence type="ECO:0000256" key="6">
    <source>
        <dbReference type="ARBA" id="ARBA00022777"/>
    </source>
</evidence>
<dbReference type="CDD" id="cd08747">
    <property type="entry name" value="RGS_GRK2_GRK3"/>
    <property type="match status" value="1"/>
</dbReference>
<dbReference type="SUPFAM" id="SSF56112">
    <property type="entry name" value="Protein kinase-like (PK-like)"/>
    <property type="match status" value="1"/>
</dbReference>
<dbReference type="GO" id="GO:0002029">
    <property type="term" value="P:desensitization of G protein-coupled receptor signaling pathway"/>
    <property type="evidence" value="ECO:0007669"/>
    <property type="project" value="TreeGrafter"/>
</dbReference>
<dbReference type="GO" id="GO:0004703">
    <property type="term" value="F:G protein-coupled receptor kinase activity"/>
    <property type="evidence" value="ECO:0007669"/>
    <property type="project" value="TreeGrafter"/>
</dbReference>
<name>A0A8C2MEH6_CRIGR</name>
<dbReference type="SUPFAM" id="SSF48097">
    <property type="entry name" value="Regulator of G-protein signaling, RGS"/>
    <property type="match status" value="1"/>
</dbReference>
<evidence type="ECO:0000256" key="7">
    <source>
        <dbReference type="ARBA" id="ARBA00022840"/>
    </source>
</evidence>
<dbReference type="PANTHER" id="PTHR24355:SF22">
    <property type="entry name" value="BETA-ADRENERGIC RECEPTOR KINASE 1"/>
    <property type="match status" value="1"/>
</dbReference>
<evidence type="ECO:0000313" key="12">
    <source>
        <dbReference type="Proteomes" id="UP000694386"/>
    </source>
</evidence>
<dbReference type="InterPro" id="IPR000719">
    <property type="entry name" value="Prot_kinase_dom"/>
</dbReference>
<evidence type="ECO:0000256" key="2">
    <source>
        <dbReference type="ARBA" id="ARBA00022527"/>
    </source>
</evidence>
<dbReference type="GO" id="GO:0007186">
    <property type="term" value="P:G protein-coupled receptor signaling pathway"/>
    <property type="evidence" value="ECO:0007669"/>
    <property type="project" value="TreeGrafter"/>
</dbReference>
<gene>
    <name evidence="11" type="primary">Grk2</name>
</gene>
<dbReference type="GO" id="GO:0001664">
    <property type="term" value="F:G protein-coupled receptor binding"/>
    <property type="evidence" value="ECO:0007669"/>
    <property type="project" value="TreeGrafter"/>
</dbReference>
<dbReference type="PROSITE" id="PS00108">
    <property type="entry name" value="PROTEIN_KINASE_ST"/>
    <property type="match status" value="1"/>
</dbReference>
<dbReference type="SMART" id="SM00315">
    <property type="entry name" value="RGS"/>
    <property type="match status" value="1"/>
</dbReference>
<evidence type="ECO:0000256" key="8">
    <source>
        <dbReference type="ARBA" id="ARBA00023136"/>
    </source>
</evidence>
<dbReference type="Gene3D" id="1.10.510.10">
    <property type="entry name" value="Transferase(Phosphotransferase) domain 1"/>
    <property type="match status" value="1"/>
</dbReference>
<sequence>MADLEAVLADVSYLMAMEKSKATPAARASKKILLPEPSIRSVMQKYLGDRGEVTFEKIFSQKLGYLLFRDFCLNHLEEAKPLVEFYEEIKKYEKLETEEERVVRSREIFDSYIMKELLACSHPFSKNATEHVQGHLVKKQVPPDLFQPYIEEICQNLQGDVFQKFIESDKFTRFCQWKNVELNIHLTMNDFSVHRIIGRGGFGEVYGCRKADTALWEESELLWGLVSQDCPFIVCMSYAFHTPDKLSFILDLMNGGDLHYHLSQHGVFSEADMRFYAAEIILGLEHMHNRFVVYRDLKPANILLDEHGHVRISDLGLACDFSKKKPHASVGTHGYMAPEVLQKGSRSHVWCRTLSPWGWASAPPCLLTPRAGK</sequence>
<dbReference type="Gene3D" id="1.10.287.1270">
    <property type="match status" value="2"/>
</dbReference>
<keyword evidence="3" id="KW-0597">Phosphoprotein</keyword>
<evidence type="ECO:0000313" key="11">
    <source>
        <dbReference type="Ensembl" id="ENSCGRP00001017538.1"/>
    </source>
</evidence>
<dbReference type="PANTHER" id="PTHR24355">
    <property type="entry name" value="G PROTEIN-COUPLED RECEPTOR KINASE/RIBOSOMAL PROTEIN S6 KINASE"/>
    <property type="match status" value="1"/>
</dbReference>
<evidence type="ECO:0000256" key="3">
    <source>
        <dbReference type="ARBA" id="ARBA00022553"/>
    </source>
</evidence>
<dbReference type="GO" id="GO:0016020">
    <property type="term" value="C:membrane"/>
    <property type="evidence" value="ECO:0007669"/>
    <property type="project" value="UniProtKB-SubCell"/>
</dbReference>
<keyword evidence="4" id="KW-0808">Transferase</keyword>
<dbReference type="PROSITE" id="PS50011">
    <property type="entry name" value="PROTEIN_KINASE_DOM"/>
    <property type="match status" value="1"/>
</dbReference>
<evidence type="ECO:0000259" key="10">
    <source>
        <dbReference type="PROSITE" id="PS50132"/>
    </source>
</evidence>
<keyword evidence="6" id="KW-0418">Kinase</keyword>
<dbReference type="Pfam" id="PF00615">
    <property type="entry name" value="RGS"/>
    <property type="match status" value="1"/>
</dbReference>
<comment type="subcellular location">
    <subcellularLocation>
        <location evidence="1">Membrane</location>
    </subcellularLocation>
</comment>
<dbReference type="SMART" id="SM00220">
    <property type="entry name" value="S_TKc"/>
    <property type="match status" value="1"/>
</dbReference>
<evidence type="ECO:0000256" key="1">
    <source>
        <dbReference type="ARBA" id="ARBA00004370"/>
    </source>
</evidence>
<dbReference type="GO" id="GO:0005524">
    <property type="term" value="F:ATP binding"/>
    <property type="evidence" value="ECO:0007669"/>
    <property type="project" value="UniProtKB-KW"/>
</dbReference>
<proteinExistence type="predicted"/>
<dbReference type="Gene3D" id="3.30.200.20">
    <property type="entry name" value="Phosphorylase Kinase, domain 1"/>
    <property type="match status" value="2"/>
</dbReference>
<reference evidence="11" key="2">
    <citation type="submission" date="2025-09" db="UniProtKB">
        <authorList>
            <consortium name="Ensembl"/>
        </authorList>
    </citation>
    <scope>IDENTIFICATION</scope>
</reference>
<protein>
    <submittedName>
        <fullName evidence="11">G protein-coupled receptor kinase 2</fullName>
    </submittedName>
</protein>
<feature type="domain" description="Protein kinase" evidence="9">
    <location>
        <begin position="191"/>
        <end position="373"/>
    </location>
</feature>
<dbReference type="AlphaFoldDB" id="A0A8C2MEH6"/>
<feature type="domain" description="RGS" evidence="10">
    <location>
        <begin position="54"/>
        <end position="175"/>
    </location>
</feature>
<dbReference type="Proteomes" id="UP000694386">
    <property type="component" value="Unplaced"/>
</dbReference>
<keyword evidence="2" id="KW-0723">Serine/threonine-protein kinase</keyword>
<keyword evidence="8" id="KW-0472">Membrane</keyword>